<evidence type="ECO:0000256" key="1">
    <source>
        <dbReference type="ARBA" id="ARBA00004141"/>
    </source>
</evidence>
<evidence type="ECO:0000256" key="4">
    <source>
        <dbReference type="ARBA" id="ARBA00023136"/>
    </source>
</evidence>
<dbReference type="Gene3D" id="1.20.1250.20">
    <property type="entry name" value="MFS general substrate transporter like domains"/>
    <property type="match status" value="1"/>
</dbReference>
<dbReference type="Proteomes" id="UP001320420">
    <property type="component" value="Unassembled WGS sequence"/>
</dbReference>
<dbReference type="Pfam" id="PF00083">
    <property type="entry name" value="Sugar_tr"/>
    <property type="match status" value="1"/>
</dbReference>
<dbReference type="GO" id="GO:0005351">
    <property type="term" value="F:carbohydrate:proton symporter activity"/>
    <property type="evidence" value="ECO:0007669"/>
    <property type="project" value="TreeGrafter"/>
</dbReference>
<evidence type="ECO:0008006" key="8">
    <source>
        <dbReference type="Google" id="ProtNLM"/>
    </source>
</evidence>
<dbReference type="InterPro" id="IPR050360">
    <property type="entry name" value="MFS_Sugar_Transporters"/>
</dbReference>
<proteinExistence type="predicted"/>
<accession>A0AAN9YMB1</accession>
<comment type="caution">
    <text evidence="6">The sequence shown here is derived from an EMBL/GenBank/DDBJ whole genome shotgun (WGS) entry which is preliminary data.</text>
</comment>
<reference evidence="6 7" key="1">
    <citation type="submission" date="2024-02" db="EMBL/GenBank/DDBJ databases">
        <title>De novo assembly and annotation of 12 fungi associated with fruit tree decline syndrome in Ontario, Canada.</title>
        <authorList>
            <person name="Sulman M."/>
            <person name="Ellouze W."/>
            <person name="Ilyukhin E."/>
        </authorList>
    </citation>
    <scope>NUCLEOTIDE SEQUENCE [LARGE SCALE GENOMIC DNA]</scope>
    <source>
        <strain evidence="6 7">M11/M66-122</strain>
    </source>
</reference>
<sequence>MMTVSNLGTTQVVMITPTLLNNLAWKGYLIFMVLNFAFVPLVYFCYPETTNLSLEEIDGLFLEPHAVKTSLQVAKHGWGVESGWAKRRELAQKGAQLGGVVAQGDKSEVVTEKTEVQHVGE</sequence>
<dbReference type="InterPro" id="IPR036259">
    <property type="entry name" value="MFS_trans_sf"/>
</dbReference>
<organism evidence="6 7">
    <name type="scientific">Diatrype stigma</name>
    <dbReference type="NCBI Taxonomy" id="117547"/>
    <lineage>
        <taxon>Eukaryota</taxon>
        <taxon>Fungi</taxon>
        <taxon>Dikarya</taxon>
        <taxon>Ascomycota</taxon>
        <taxon>Pezizomycotina</taxon>
        <taxon>Sordariomycetes</taxon>
        <taxon>Xylariomycetidae</taxon>
        <taxon>Xylariales</taxon>
        <taxon>Diatrypaceae</taxon>
        <taxon>Diatrype</taxon>
    </lineage>
</organism>
<dbReference type="PANTHER" id="PTHR48022:SF26">
    <property type="entry name" value="MAJOR FACILITATOR SUPERFAMILY (MFS) PROFILE DOMAIN-CONTAINING PROTEIN-RELATED"/>
    <property type="match status" value="1"/>
</dbReference>
<evidence type="ECO:0000256" key="5">
    <source>
        <dbReference type="SAM" id="Phobius"/>
    </source>
</evidence>
<gene>
    <name evidence="6" type="ORF">SLS62_007393</name>
</gene>
<keyword evidence="7" id="KW-1185">Reference proteome</keyword>
<evidence type="ECO:0000256" key="2">
    <source>
        <dbReference type="ARBA" id="ARBA00022692"/>
    </source>
</evidence>
<dbReference type="InterPro" id="IPR005828">
    <property type="entry name" value="MFS_sugar_transport-like"/>
</dbReference>
<keyword evidence="4 5" id="KW-0472">Membrane</keyword>
<dbReference type="AlphaFoldDB" id="A0AAN9YMB1"/>
<keyword evidence="2 5" id="KW-0812">Transmembrane</keyword>
<dbReference type="PANTHER" id="PTHR48022">
    <property type="entry name" value="PLASTIDIC GLUCOSE TRANSPORTER 4"/>
    <property type="match status" value="1"/>
</dbReference>
<protein>
    <recommendedName>
        <fullName evidence="8">Major facilitator superfamily (MFS) profile domain-containing protein</fullName>
    </recommendedName>
</protein>
<feature type="transmembrane region" description="Helical" evidence="5">
    <location>
        <begin position="27"/>
        <end position="46"/>
    </location>
</feature>
<dbReference type="GO" id="GO:0016020">
    <property type="term" value="C:membrane"/>
    <property type="evidence" value="ECO:0007669"/>
    <property type="project" value="UniProtKB-SubCell"/>
</dbReference>
<evidence type="ECO:0000313" key="7">
    <source>
        <dbReference type="Proteomes" id="UP001320420"/>
    </source>
</evidence>
<evidence type="ECO:0000313" key="6">
    <source>
        <dbReference type="EMBL" id="KAK7750693.1"/>
    </source>
</evidence>
<name>A0AAN9YMB1_9PEZI</name>
<dbReference type="EMBL" id="JAKJXP020000060">
    <property type="protein sequence ID" value="KAK7750693.1"/>
    <property type="molecule type" value="Genomic_DNA"/>
</dbReference>
<keyword evidence="3 5" id="KW-1133">Transmembrane helix</keyword>
<evidence type="ECO:0000256" key="3">
    <source>
        <dbReference type="ARBA" id="ARBA00022989"/>
    </source>
</evidence>
<comment type="subcellular location">
    <subcellularLocation>
        <location evidence="1">Membrane</location>
        <topology evidence="1">Multi-pass membrane protein</topology>
    </subcellularLocation>
</comment>